<dbReference type="InterPro" id="IPR005123">
    <property type="entry name" value="Oxoglu/Fe-dep_dioxygenase_dom"/>
</dbReference>
<dbReference type="PANTHER" id="PTHR12907">
    <property type="entry name" value="EGL NINE HOMOLOG-RELATED"/>
    <property type="match status" value="1"/>
</dbReference>
<keyword evidence="3" id="KW-0847">Vitamin C</keyword>
<accession>A0A3N0V054</accession>
<evidence type="ECO:0000259" key="7">
    <source>
        <dbReference type="PROSITE" id="PS51471"/>
    </source>
</evidence>
<gene>
    <name evidence="8" type="ORF">ED236_06980</name>
</gene>
<keyword evidence="4" id="KW-0223">Dioxygenase</keyword>
<evidence type="ECO:0000256" key="6">
    <source>
        <dbReference type="ARBA" id="ARBA00023004"/>
    </source>
</evidence>
<dbReference type="PROSITE" id="PS51471">
    <property type="entry name" value="FE2OG_OXY"/>
    <property type="match status" value="1"/>
</dbReference>
<dbReference type="RefSeq" id="WP_123237246.1">
    <property type="nucleotide sequence ID" value="NZ_RJVP01000003.1"/>
</dbReference>
<name>A0A3N0V054_9PROT</name>
<dbReference type="Gene3D" id="2.60.120.620">
    <property type="entry name" value="q2cbj1_9rhob like domain"/>
    <property type="match status" value="1"/>
</dbReference>
<evidence type="ECO:0000256" key="3">
    <source>
        <dbReference type="ARBA" id="ARBA00022896"/>
    </source>
</evidence>
<sequence>MTPIPHSIISALETNGYSIYDDFLPDSVIRQLAQEARDMAAAGTLKPARVGLQAQSQRDIRGDLTHWLEDRGDSPAQQHYTHVMNELCGALNRSCFLGLHTLETHFAVYPPGTAYGRHLDQFRDSQQRIISSILYLNDDWSASDGGQLRLYLEQPERPHLDVVPHGNRLVLFESARFWHEVLPASRERISLTGWFRARDPSPL</sequence>
<dbReference type="GO" id="GO:0071456">
    <property type="term" value="P:cellular response to hypoxia"/>
    <property type="evidence" value="ECO:0007669"/>
    <property type="project" value="TreeGrafter"/>
</dbReference>
<reference evidence="8 9" key="1">
    <citation type="submission" date="2018-10" db="EMBL/GenBank/DDBJ databases">
        <authorList>
            <person name="Chen W.-M."/>
        </authorList>
    </citation>
    <scope>NUCLEOTIDE SEQUENCE [LARGE SCALE GENOMIC DNA]</scope>
    <source>
        <strain evidence="8 9">H-5</strain>
    </source>
</reference>
<dbReference type="PANTHER" id="PTHR12907:SF26">
    <property type="entry name" value="HIF PROLYL HYDROXYLASE, ISOFORM C"/>
    <property type="match status" value="1"/>
</dbReference>
<evidence type="ECO:0000256" key="2">
    <source>
        <dbReference type="ARBA" id="ARBA00022723"/>
    </source>
</evidence>
<evidence type="ECO:0000256" key="1">
    <source>
        <dbReference type="ARBA" id="ARBA00001961"/>
    </source>
</evidence>
<comment type="cofactor">
    <cofactor evidence="1">
        <name>L-ascorbate</name>
        <dbReference type="ChEBI" id="CHEBI:38290"/>
    </cofactor>
</comment>
<dbReference type="GO" id="GO:0031418">
    <property type="term" value="F:L-ascorbic acid binding"/>
    <property type="evidence" value="ECO:0007669"/>
    <property type="project" value="UniProtKB-KW"/>
</dbReference>
<keyword evidence="5" id="KW-0560">Oxidoreductase</keyword>
<keyword evidence="9" id="KW-1185">Reference proteome</keyword>
<dbReference type="GO" id="GO:0008198">
    <property type="term" value="F:ferrous iron binding"/>
    <property type="evidence" value="ECO:0007669"/>
    <property type="project" value="TreeGrafter"/>
</dbReference>
<dbReference type="SMART" id="SM00702">
    <property type="entry name" value="P4Hc"/>
    <property type="match status" value="1"/>
</dbReference>
<dbReference type="GO" id="GO:0031543">
    <property type="term" value="F:peptidyl-proline dioxygenase activity"/>
    <property type="evidence" value="ECO:0007669"/>
    <property type="project" value="TreeGrafter"/>
</dbReference>
<organism evidence="8 9">
    <name type="scientific">Pseudomethylobacillus aquaticus</name>
    <dbReference type="NCBI Taxonomy" id="2676064"/>
    <lineage>
        <taxon>Bacteria</taxon>
        <taxon>Pseudomonadati</taxon>
        <taxon>Pseudomonadota</taxon>
        <taxon>Betaproteobacteria</taxon>
        <taxon>Nitrosomonadales</taxon>
        <taxon>Methylophilaceae</taxon>
        <taxon>Pseudomethylobacillus</taxon>
    </lineage>
</organism>
<evidence type="ECO:0000256" key="5">
    <source>
        <dbReference type="ARBA" id="ARBA00023002"/>
    </source>
</evidence>
<dbReference type="Proteomes" id="UP000275137">
    <property type="component" value="Unassembled WGS sequence"/>
</dbReference>
<feature type="domain" description="Fe2OG dioxygenase" evidence="7">
    <location>
        <begin position="98"/>
        <end position="197"/>
    </location>
</feature>
<dbReference type="Pfam" id="PF13640">
    <property type="entry name" value="2OG-FeII_Oxy_3"/>
    <property type="match status" value="1"/>
</dbReference>
<dbReference type="AlphaFoldDB" id="A0A3N0V054"/>
<evidence type="ECO:0000313" key="9">
    <source>
        <dbReference type="Proteomes" id="UP000275137"/>
    </source>
</evidence>
<evidence type="ECO:0000256" key="4">
    <source>
        <dbReference type="ARBA" id="ARBA00022964"/>
    </source>
</evidence>
<keyword evidence="2" id="KW-0479">Metal-binding</keyword>
<dbReference type="EMBL" id="RJVP01000003">
    <property type="protein sequence ID" value="ROH86186.1"/>
    <property type="molecule type" value="Genomic_DNA"/>
</dbReference>
<dbReference type="InterPro" id="IPR044862">
    <property type="entry name" value="Pro_4_hyd_alph_FE2OG_OXY"/>
</dbReference>
<keyword evidence="6" id="KW-0408">Iron</keyword>
<dbReference type="InterPro" id="IPR051559">
    <property type="entry name" value="HIF_prolyl_hydroxylases"/>
</dbReference>
<evidence type="ECO:0000313" key="8">
    <source>
        <dbReference type="EMBL" id="ROH86186.1"/>
    </source>
</evidence>
<protein>
    <submittedName>
        <fullName evidence="8">2OG-Fe(II) oxygenase</fullName>
    </submittedName>
</protein>
<dbReference type="InterPro" id="IPR006620">
    <property type="entry name" value="Pro_4_hyd_alph"/>
</dbReference>
<proteinExistence type="predicted"/>
<comment type="caution">
    <text evidence="8">The sequence shown here is derived from an EMBL/GenBank/DDBJ whole genome shotgun (WGS) entry which is preliminary data.</text>
</comment>